<organism evidence="9 10">
    <name type="scientific">Desulfuromonas soudanensis</name>
    <dbReference type="NCBI Taxonomy" id="1603606"/>
    <lineage>
        <taxon>Bacteria</taxon>
        <taxon>Pseudomonadati</taxon>
        <taxon>Thermodesulfobacteriota</taxon>
        <taxon>Desulfuromonadia</taxon>
        <taxon>Desulfuromonadales</taxon>
        <taxon>Desulfuromonadaceae</taxon>
        <taxon>Desulfuromonas</taxon>
    </lineage>
</organism>
<reference evidence="9 10" key="1">
    <citation type="submission" date="2015-07" db="EMBL/GenBank/DDBJ databases">
        <title>Isolation and Genomic Characterization of a Novel Halophilic Metal-Reducing Deltaproteobacterium from the Deep Subsurface.</title>
        <authorList>
            <person name="Badalamenti J.P."/>
            <person name="Summers Z.M."/>
            <person name="Gralnick J.A."/>
            <person name="Bond D.R."/>
        </authorList>
    </citation>
    <scope>NUCLEOTIDE SEQUENCE [LARGE SCALE GENOMIC DNA]</scope>
    <source>
        <strain evidence="9 10">WTL</strain>
    </source>
</reference>
<evidence type="ECO:0000313" key="10">
    <source>
        <dbReference type="Proteomes" id="UP000057158"/>
    </source>
</evidence>
<keyword evidence="5 7" id="KW-0472">Membrane</keyword>
<evidence type="ECO:0000313" key="9">
    <source>
        <dbReference type="EMBL" id="ALC17873.1"/>
    </source>
</evidence>
<evidence type="ECO:0000256" key="4">
    <source>
        <dbReference type="ARBA" id="ARBA00022989"/>
    </source>
</evidence>
<comment type="subcellular location">
    <subcellularLocation>
        <location evidence="1">Cell membrane</location>
        <topology evidence="1">Multi-pass membrane protein</topology>
    </subcellularLocation>
</comment>
<name>A0A0M3QGI4_9BACT</name>
<evidence type="ECO:0000256" key="6">
    <source>
        <dbReference type="SAM" id="MobiDB-lite"/>
    </source>
</evidence>
<dbReference type="PATRIC" id="fig|1603606.3.peg.3393"/>
<keyword evidence="4 7" id="KW-1133">Transmembrane helix</keyword>
<dbReference type="PANTHER" id="PTHR36115:SF10">
    <property type="entry name" value="RDD DOMAIN-CONTAINING PROTEIN"/>
    <property type="match status" value="1"/>
</dbReference>
<feature type="transmembrane region" description="Helical" evidence="7">
    <location>
        <begin position="114"/>
        <end position="136"/>
    </location>
</feature>
<evidence type="ECO:0000256" key="7">
    <source>
        <dbReference type="SAM" id="Phobius"/>
    </source>
</evidence>
<dbReference type="RefSeq" id="WP_053551849.1">
    <property type="nucleotide sequence ID" value="NZ_CP010802.1"/>
</dbReference>
<dbReference type="Pfam" id="PF06271">
    <property type="entry name" value="RDD"/>
    <property type="match status" value="1"/>
</dbReference>
<sequence>MKCPECGYNSFDHLESCKKCGVDLTHFKAEHGLSGPLFAGRPAAKEAGTSPLPDPVRVDEPDSDLEPGDGDDSPPEAENALPLPAEESAAPPFLPSGSFPGQGPSLGSRLASNLVDLLLLTGIFALFILAGNAILLPGETRRVLPPLEEILILSTPYFLVLFFVCFGYFTFFHYLTGQTPGKMTFGLRVERQEGGDLLFSQAFLRSVGGLMALVTAGAGYLPIPLTRAGRGWNDRLAGSRVVRLSRRGEEEEGPGPG</sequence>
<dbReference type="OrthoDB" id="5432538at2"/>
<gene>
    <name evidence="9" type="ORF">DSOUD_3148</name>
</gene>
<evidence type="ECO:0000256" key="5">
    <source>
        <dbReference type="ARBA" id="ARBA00023136"/>
    </source>
</evidence>
<keyword evidence="2" id="KW-1003">Cell membrane</keyword>
<dbReference type="EMBL" id="CP010802">
    <property type="protein sequence ID" value="ALC17873.1"/>
    <property type="molecule type" value="Genomic_DNA"/>
</dbReference>
<keyword evidence="10" id="KW-1185">Reference proteome</keyword>
<keyword evidence="3 7" id="KW-0812">Transmembrane</keyword>
<protein>
    <submittedName>
        <fullName evidence="9">Putative membrane protein YckC, RDD family</fullName>
    </submittedName>
</protein>
<feature type="compositionally biased region" description="Acidic residues" evidence="6">
    <location>
        <begin position="61"/>
        <end position="75"/>
    </location>
</feature>
<dbReference type="InterPro" id="IPR010432">
    <property type="entry name" value="RDD"/>
</dbReference>
<proteinExistence type="predicted"/>
<feature type="domain" description="RDD" evidence="8">
    <location>
        <begin position="104"/>
        <end position="238"/>
    </location>
</feature>
<accession>A0A0M3QGI4</accession>
<feature type="transmembrane region" description="Helical" evidence="7">
    <location>
        <begin position="197"/>
        <end position="223"/>
    </location>
</feature>
<dbReference type="STRING" id="1603606.DSOUD_3148"/>
<evidence type="ECO:0000256" key="3">
    <source>
        <dbReference type="ARBA" id="ARBA00022692"/>
    </source>
</evidence>
<dbReference type="InterPro" id="IPR051791">
    <property type="entry name" value="Pra-immunoreactive"/>
</dbReference>
<feature type="region of interest" description="Disordered" evidence="6">
    <location>
        <begin position="38"/>
        <end position="80"/>
    </location>
</feature>
<dbReference type="Proteomes" id="UP000057158">
    <property type="component" value="Chromosome"/>
</dbReference>
<feature type="transmembrane region" description="Helical" evidence="7">
    <location>
        <begin position="156"/>
        <end position="176"/>
    </location>
</feature>
<dbReference type="AlphaFoldDB" id="A0A0M3QGI4"/>
<dbReference type="GO" id="GO:0005886">
    <property type="term" value="C:plasma membrane"/>
    <property type="evidence" value="ECO:0007669"/>
    <property type="project" value="UniProtKB-SubCell"/>
</dbReference>
<evidence type="ECO:0000256" key="1">
    <source>
        <dbReference type="ARBA" id="ARBA00004651"/>
    </source>
</evidence>
<dbReference type="PANTHER" id="PTHR36115">
    <property type="entry name" value="PROLINE-RICH ANTIGEN HOMOLOG-RELATED"/>
    <property type="match status" value="1"/>
</dbReference>
<evidence type="ECO:0000256" key="2">
    <source>
        <dbReference type="ARBA" id="ARBA00022475"/>
    </source>
</evidence>
<dbReference type="KEGG" id="des:DSOUD_3148"/>
<evidence type="ECO:0000259" key="8">
    <source>
        <dbReference type="Pfam" id="PF06271"/>
    </source>
</evidence>